<dbReference type="InterPro" id="IPR036236">
    <property type="entry name" value="Znf_C2H2_sf"/>
</dbReference>
<dbReference type="PANTHER" id="PTHR23235">
    <property type="entry name" value="KRUEPPEL-LIKE TRANSCRIPTION FACTOR"/>
    <property type="match status" value="1"/>
</dbReference>
<feature type="domain" description="C2H2-type" evidence="13">
    <location>
        <begin position="183"/>
        <end position="210"/>
    </location>
</feature>
<accession>A0A9D3RSY3</accession>
<dbReference type="FunFam" id="3.30.160.60:FF:001480">
    <property type="entry name" value="Si:cabz01071911.3"/>
    <property type="match status" value="1"/>
</dbReference>
<evidence type="ECO:0000256" key="7">
    <source>
        <dbReference type="ARBA" id="ARBA00023015"/>
    </source>
</evidence>
<feature type="domain" description="C2H2-type" evidence="13">
    <location>
        <begin position="155"/>
        <end position="182"/>
    </location>
</feature>
<name>A0A9D3RSY3_ANGAN</name>
<evidence type="ECO:0000256" key="4">
    <source>
        <dbReference type="ARBA" id="ARBA00022737"/>
    </source>
</evidence>
<keyword evidence="7" id="KW-0805">Transcription regulation</keyword>
<comment type="subcellular location">
    <subcellularLocation>
        <location evidence="1">Nucleus</location>
    </subcellularLocation>
</comment>
<evidence type="ECO:0000256" key="10">
    <source>
        <dbReference type="ARBA" id="ARBA00023242"/>
    </source>
</evidence>
<feature type="region of interest" description="Disordered" evidence="12">
    <location>
        <begin position="77"/>
        <end position="100"/>
    </location>
</feature>
<dbReference type="GO" id="GO:0008270">
    <property type="term" value="F:zinc ion binding"/>
    <property type="evidence" value="ECO:0007669"/>
    <property type="project" value="UniProtKB-KW"/>
</dbReference>
<keyword evidence="5 11" id="KW-0863">Zinc-finger</keyword>
<proteinExistence type="inferred from homology"/>
<dbReference type="FunFam" id="3.30.160.60:FF:000557">
    <property type="entry name" value="zinc finger and SCAN domain-containing protein 29"/>
    <property type="match status" value="1"/>
</dbReference>
<keyword evidence="3" id="KW-0479">Metal-binding</keyword>
<organism evidence="14 15">
    <name type="scientific">Anguilla anguilla</name>
    <name type="common">European freshwater eel</name>
    <name type="synonym">Muraena anguilla</name>
    <dbReference type="NCBI Taxonomy" id="7936"/>
    <lineage>
        <taxon>Eukaryota</taxon>
        <taxon>Metazoa</taxon>
        <taxon>Chordata</taxon>
        <taxon>Craniata</taxon>
        <taxon>Vertebrata</taxon>
        <taxon>Euteleostomi</taxon>
        <taxon>Actinopterygii</taxon>
        <taxon>Neopterygii</taxon>
        <taxon>Teleostei</taxon>
        <taxon>Anguilliformes</taxon>
        <taxon>Anguillidae</taxon>
        <taxon>Anguilla</taxon>
    </lineage>
</organism>
<dbReference type="EMBL" id="JAFIRN010000009">
    <property type="protein sequence ID" value="KAG5841725.1"/>
    <property type="molecule type" value="Genomic_DNA"/>
</dbReference>
<protein>
    <recommendedName>
        <fullName evidence="13">C2H2-type domain-containing protein</fullName>
    </recommendedName>
</protein>
<dbReference type="GO" id="GO:0005634">
    <property type="term" value="C:nucleus"/>
    <property type="evidence" value="ECO:0007669"/>
    <property type="project" value="UniProtKB-SubCell"/>
</dbReference>
<evidence type="ECO:0000256" key="1">
    <source>
        <dbReference type="ARBA" id="ARBA00004123"/>
    </source>
</evidence>
<dbReference type="FunFam" id="3.30.160.60:FF:002343">
    <property type="entry name" value="Zinc finger protein 33A"/>
    <property type="match status" value="1"/>
</dbReference>
<keyword evidence="10" id="KW-0539">Nucleus</keyword>
<feature type="domain" description="C2H2-type" evidence="13">
    <location>
        <begin position="211"/>
        <end position="238"/>
    </location>
</feature>
<reference evidence="14" key="1">
    <citation type="submission" date="2021-01" db="EMBL/GenBank/DDBJ databases">
        <title>A chromosome-scale assembly of European eel, Anguilla anguilla.</title>
        <authorList>
            <person name="Henkel C."/>
            <person name="Jong-Raadsen S.A."/>
            <person name="Dufour S."/>
            <person name="Weltzien F.-A."/>
            <person name="Palstra A.P."/>
            <person name="Pelster B."/>
            <person name="Spaink H.P."/>
            <person name="Van Den Thillart G.E."/>
            <person name="Jansen H."/>
            <person name="Zahm M."/>
            <person name="Klopp C."/>
            <person name="Cedric C."/>
            <person name="Louis A."/>
            <person name="Berthelot C."/>
            <person name="Parey E."/>
            <person name="Roest Crollius H."/>
            <person name="Montfort J."/>
            <person name="Robinson-Rechavi M."/>
            <person name="Bucao C."/>
            <person name="Bouchez O."/>
            <person name="Gislard M."/>
            <person name="Lluch J."/>
            <person name="Milhes M."/>
            <person name="Lampietro C."/>
            <person name="Lopez Roques C."/>
            <person name="Donnadieu C."/>
            <person name="Braasch I."/>
            <person name="Desvignes T."/>
            <person name="Postlethwait J."/>
            <person name="Bobe J."/>
            <person name="Guiguen Y."/>
            <person name="Dirks R."/>
        </authorList>
    </citation>
    <scope>NUCLEOTIDE SEQUENCE</scope>
    <source>
        <strain evidence="14">Tag_6206</strain>
        <tissue evidence="14">Liver</tissue>
    </source>
</reference>
<dbReference type="GO" id="GO:0000981">
    <property type="term" value="F:DNA-binding transcription factor activity, RNA polymerase II-specific"/>
    <property type="evidence" value="ECO:0007669"/>
    <property type="project" value="TreeGrafter"/>
</dbReference>
<evidence type="ECO:0000256" key="3">
    <source>
        <dbReference type="ARBA" id="ARBA00022723"/>
    </source>
</evidence>
<evidence type="ECO:0000256" key="6">
    <source>
        <dbReference type="ARBA" id="ARBA00022833"/>
    </source>
</evidence>
<dbReference type="SUPFAM" id="SSF57667">
    <property type="entry name" value="beta-beta-alpha zinc fingers"/>
    <property type="match status" value="2"/>
</dbReference>
<dbReference type="GO" id="GO:0000978">
    <property type="term" value="F:RNA polymerase II cis-regulatory region sequence-specific DNA binding"/>
    <property type="evidence" value="ECO:0007669"/>
    <property type="project" value="TreeGrafter"/>
</dbReference>
<evidence type="ECO:0000313" key="15">
    <source>
        <dbReference type="Proteomes" id="UP001044222"/>
    </source>
</evidence>
<keyword evidence="6" id="KW-0862">Zinc</keyword>
<dbReference type="PROSITE" id="PS00028">
    <property type="entry name" value="ZINC_FINGER_C2H2_1"/>
    <property type="match status" value="4"/>
</dbReference>
<evidence type="ECO:0000256" key="5">
    <source>
        <dbReference type="ARBA" id="ARBA00022771"/>
    </source>
</evidence>
<evidence type="ECO:0000313" key="14">
    <source>
        <dbReference type="EMBL" id="KAG5841725.1"/>
    </source>
</evidence>
<sequence>MYERDSQLWTSFTHDDSDIETCDAVCSDTTEQCSQNLSIHTQLQHAPATMEVSGSTLSSLGKEVHAADGVLVKEEAGGQCSYSEENRSEMGGTQQTEYRQPPLSMNDHLTSQLWQPLQQPLDWQIGITENITDPVSNISKKTRIHWRTGTGEKPHSCSQCEKSFYRFIDLERHQRIHTGEKPFSCAQCGKRFSLRGNLITHERVHSGNKPFGCAQCGKRFAQGSNLRAHHRIHTGERPYHCTQCGKNFTQLSALKTHQKVHSRNELLHFGMSCM</sequence>
<evidence type="ECO:0000256" key="2">
    <source>
        <dbReference type="ARBA" id="ARBA00006991"/>
    </source>
</evidence>
<dbReference type="InterPro" id="IPR013087">
    <property type="entry name" value="Znf_C2H2_type"/>
</dbReference>
<dbReference type="AlphaFoldDB" id="A0A9D3RSY3"/>
<feature type="domain" description="C2H2-type" evidence="13">
    <location>
        <begin position="239"/>
        <end position="266"/>
    </location>
</feature>
<evidence type="ECO:0000256" key="9">
    <source>
        <dbReference type="ARBA" id="ARBA00023163"/>
    </source>
</evidence>
<dbReference type="SMART" id="SM00355">
    <property type="entry name" value="ZnF_C2H2"/>
    <property type="match status" value="4"/>
</dbReference>
<keyword evidence="4" id="KW-0677">Repeat</keyword>
<keyword evidence="15" id="KW-1185">Reference proteome</keyword>
<keyword evidence="8" id="KW-0238">DNA-binding</keyword>
<evidence type="ECO:0000256" key="11">
    <source>
        <dbReference type="PROSITE-ProRule" id="PRU00042"/>
    </source>
</evidence>
<gene>
    <name evidence="14" type="ORF">ANANG_G00169820</name>
</gene>
<dbReference type="Pfam" id="PF00096">
    <property type="entry name" value="zf-C2H2"/>
    <property type="match status" value="4"/>
</dbReference>
<dbReference type="PANTHER" id="PTHR23235:SF120">
    <property type="entry name" value="KRUPPEL-LIKE FACTOR 15"/>
    <property type="match status" value="1"/>
</dbReference>
<dbReference type="FunFam" id="3.30.160.60:FF:001954">
    <property type="entry name" value="Zinc finger protein 787"/>
    <property type="match status" value="1"/>
</dbReference>
<comment type="caution">
    <text evidence="14">The sequence shown here is derived from an EMBL/GenBank/DDBJ whole genome shotgun (WGS) entry which is preliminary data.</text>
</comment>
<dbReference type="PROSITE" id="PS50157">
    <property type="entry name" value="ZINC_FINGER_C2H2_2"/>
    <property type="match status" value="4"/>
</dbReference>
<comment type="similarity">
    <text evidence="2">Belongs to the krueppel C2H2-type zinc-finger protein family.</text>
</comment>
<evidence type="ECO:0000256" key="12">
    <source>
        <dbReference type="SAM" id="MobiDB-lite"/>
    </source>
</evidence>
<evidence type="ECO:0000256" key="8">
    <source>
        <dbReference type="ARBA" id="ARBA00023125"/>
    </source>
</evidence>
<dbReference type="Gene3D" id="3.30.160.60">
    <property type="entry name" value="Classic Zinc Finger"/>
    <property type="match status" value="4"/>
</dbReference>
<evidence type="ECO:0000259" key="13">
    <source>
        <dbReference type="PROSITE" id="PS50157"/>
    </source>
</evidence>
<dbReference type="Proteomes" id="UP001044222">
    <property type="component" value="Chromosome 9"/>
</dbReference>
<keyword evidence="9" id="KW-0804">Transcription</keyword>